<dbReference type="PANTHER" id="PTHR31296:SF1">
    <property type="entry name" value="MITOCHONDRIAL PROTEIN C2ORF69"/>
    <property type="match status" value="1"/>
</dbReference>
<name>A0AAV0NAU3_9ROSI</name>
<proteinExistence type="predicted"/>
<evidence type="ECO:0000313" key="1">
    <source>
        <dbReference type="EMBL" id="CAI0455714.1"/>
    </source>
</evidence>
<dbReference type="GO" id="GO:0005739">
    <property type="term" value="C:mitochondrion"/>
    <property type="evidence" value="ECO:0007669"/>
    <property type="project" value="TreeGrafter"/>
</dbReference>
<accession>A0AAV0NAU3</accession>
<dbReference type="PANTHER" id="PTHR31296">
    <property type="entry name" value="UPF0565 PROTEIN C2ORF69"/>
    <property type="match status" value="1"/>
</dbReference>
<comment type="caution">
    <text evidence="1">The sequence shown here is derived from an EMBL/GenBank/DDBJ whole genome shotgun (WGS) entry which is preliminary data.</text>
</comment>
<dbReference type="EMBL" id="CAMGYJ010000008">
    <property type="protein sequence ID" value="CAI0455714.1"/>
    <property type="molecule type" value="Genomic_DNA"/>
</dbReference>
<sequence>MERWRGVVKVPLKNPGGIPALYRVAVSLYLSTPSQTLAVSSKFPSANAILFVGDRVSVTRSTVIQRLSDSQKLADLLVSKFGDSINAWVIEAAVYNGPFAVYHDCIPTVHQWGEPKSYNPTGFPASNSTASLLSNCLHEIKLRLPASSSSNGGVPDPLPTYILGFSKGGTVVNQLVTELSCLEPRSGGREQRRVRIIPESGEDLLSSITEVHYVDVGLNSAGAYVTDHGVIERIGKRLNAQGEGGAGIRFVLHGTPRQWCDDRRAWIREEKDELIRLLEMEAGRSAAAGTLQVREKLYFADRVPDMEMHFEVLDAMDVSRE</sequence>
<evidence type="ECO:0000313" key="2">
    <source>
        <dbReference type="Proteomes" id="UP001154282"/>
    </source>
</evidence>
<dbReference type="InterPro" id="IPR018881">
    <property type="entry name" value="C2orf69_mit"/>
</dbReference>
<reference evidence="1" key="1">
    <citation type="submission" date="2022-08" db="EMBL/GenBank/DDBJ databases">
        <authorList>
            <person name="Gutierrez-Valencia J."/>
        </authorList>
    </citation>
    <scope>NUCLEOTIDE SEQUENCE</scope>
</reference>
<protein>
    <submittedName>
        <fullName evidence="1">Uncharacterized protein</fullName>
    </submittedName>
</protein>
<dbReference type="Pfam" id="PF10561">
    <property type="entry name" value="C2orf69"/>
    <property type="match status" value="1"/>
</dbReference>
<organism evidence="1 2">
    <name type="scientific">Linum tenue</name>
    <dbReference type="NCBI Taxonomy" id="586396"/>
    <lineage>
        <taxon>Eukaryota</taxon>
        <taxon>Viridiplantae</taxon>
        <taxon>Streptophyta</taxon>
        <taxon>Embryophyta</taxon>
        <taxon>Tracheophyta</taxon>
        <taxon>Spermatophyta</taxon>
        <taxon>Magnoliopsida</taxon>
        <taxon>eudicotyledons</taxon>
        <taxon>Gunneridae</taxon>
        <taxon>Pentapetalae</taxon>
        <taxon>rosids</taxon>
        <taxon>fabids</taxon>
        <taxon>Malpighiales</taxon>
        <taxon>Linaceae</taxon>
        <taxon>Linum</taxon>
    </lineage>
</organism>
<dbReference type="Proteomes" id="UP001154282">
    <property type="component" value="Unassembled WGS sequence"/>
</dbReference>
<keyword evidence="2" id="KW-1185">Reference proteome</keyword>
<dbReference type="AlphaFoldDB" id="A0AAV0NAU3"/>
<gene>
    <name evidence="1" type="ORF">LITE_LOCUS32463</name>
</gene>